<dbReference type="RefSeq" id="WP_110780326.1">
    <property type="nucleotide sequence ID" value="NZ_QJTI01000005.1"/>
</dbReference>
<accession>A0A318TLB7</accession>
<dbReference type="OrthoDB" id="9809543at2"/>
<keyword evidence="2" id="KW-0472">Membrane</keyword>
<feature type="transmembrane region" description="Helical" evidence="2">
    <location>
        <begin position="131"/>
        <end position="151"/>
    </location>
</feature>
<protein>
    <submittedName>
        <fullName evidence="3">Putative membrane protein</fullName>
    </submittedName>
</protein>
<reference evidence="3 4" key="1">
    <citation type="submission" date="2018-06" db="EMBL/GenBank/DDBJ databases">
        <title>Genomic Encyclopedia of Archaeal and Bacterial Type Strains, Phase II (KMG-II): from individual species to whole genera.</title>
        <authorList>
            <person name="Goeker M."/>
        </authorList>
    </citation>
    <scope>NUCLEOTIDE SEQUENCE [LARGE SCALE GENOMIC DNA]</scope>
    <source>
        <strain evidence="3 4">JCM 11668</strain>
    </source>
</reference>
<feature type="transmembrane region" description="Helical" evidence="2">
    <location>
        <begin position="92"/>
        <end position="110"/>
    </location>
</feature>
<organism evidence="3 4">
    <name type="scientific">Rhodopseudomonas faecalis</name>
    <dbReference type="NCBI Taxonomy" id="99655"/>
    <lineage>
        <taxon>Bacteria</taxon>
        <taxon>Pseudomonadati</taxon>
        <taxon>Pseudomonadota</taxon>
        <taxon>Alphaproteobacteria</taxon>
        <taxon>Hyphomicrobiales</taxon>
        <taxon>Nitrobacteraceae</taxon>
        <taxon>Rhodopseudomonas</taxon>
    </lineage>
</organism>
<keyword evidence="2" id="KW-1133">Transmembrane helix</keyword>
<dbReference type="Pfam" id="PF09955">
    <property type="entry name" value="DUF2189"/>
    <property type="match status" value="1"/>
</dbReference>
<evidence type="ECO:0000256" key="1">
    <source>
        <dbReference type="SAM" id="MobiDB-lite"/>
    </source>
</evidence>
<dbReference type="InterPro" id="IPR018692">
    <property type="entry name" value="DUF2189"/>
</dbReference>
<name>A0A318TLB7_9BRAD</name>
<keyword evidence="4" id="KW-1185">Reference proteome</keyword>
<dbReference type="Proteomes" id="UP000248148">
    <property type="component" value="Unassembled WGS sequence"/>
</dbReference>
<proteinExistence type="predicted"/>
<dbReference type="EMBL" id="QJTI01000005">
    <property type="protein sequence ID" value="PYF03918.1"/>
    <property type="molecule type" value="Genomic_DNA"/>
</dbReference>
<feature type="region of interest" description="Disordered" evidence="1">
    <location>
        <begin position="285"/>
        <end position="312"/>
    </location>
</feature>
<evidence type="ECO:0000313" key="3">
    <source>
        <dbReference type="EMBL" id="PYF03918.1"/>
    </source>
</evidence>
<keyword evidence="2" id="KW-0812">Transmembrane</keyword>
<sequence length="312" mass="32934">MADHGPTPEQSPASARTPFTADAAAPGAPTVPVPVVQRLDLADLFDALRRGWADFKAVPSHAILLCVIYPLLGLALARIVMGYAVLPMLFPLASGFALIGPFAALGLYELSRRRELGQTASAWDAAAVLRSPSLGAMLTLGALLLVIFIGWLASAQAIYVATFGNAPAAAIPDFATQVLTTRAGWQLIVIGCSVGFLFAAASLCLSLVSFPLLLDRQIGVVEAISTSLRVTARNPLTIAAWGAIVAALLILGSLPLFLGLTVVLPLLGHATWHLYRKAVVPNPSPPRIRPSRRARRSAADFPSVLLDRKRGD</sequence>
<comment type="caution">
    <text evidence="3">The sequence shown here is derived from an EMBL/GenBank/DDBJ whole genome shotgun (WGS) entry which is preliminary data.</text>
</comment>
<gene>
    <name evidence="3" type="ORF">BJ122_105176</name>
</gene>
<feature type="transmembrane region" description="Helical" evidence="2">
    <location>
        <begin position="187"/>
        <end position="210"/>
    </location>
</feature>
<dbReference type="AlphaFoldDB" id="A0A318TLB7"/>
<feature type="transmembrane region" description="Helical" evidence="2">
    <location>
        <begin position="238"/>
        <end position="267"/>
    </location>
</feature>
<evidence type="ECO:0000313" key="4">
    <source>
        <dbReference type="Proteomes" id="UP000248148"/>
    </source>
</evidence>
<feature type="transmembrane region" description="Helical" evidence="2">
    <location>
        <begin position="62"/>
        <end position="86"/>
    </location>
</feature>
<evidence type="ECO:0000256" key="2">
    <source>
        <dbReference type="SAM" id="Phobius"/>
    </source>
</evidence>